<dbReference type="EMBL" id="BJWL01000434">
    <property type="protein sequence ID" value="GFS44242.1"/>
    <property type="molecule type" value="Genomic_DNA"/>
</dbReference>
<evidence type="ECO:0000256" key="8">
    <source>
        <dbReference type="ARBA" id="ARBA00022989"/>
    </source>
</evidence>
<dbReference type="InterPro" id="IPR024709">
    <property type="entry name" value="FucosylTrfase_pln"/>
</dbReference>
<keyword evidence="5 14" id="KW-0808">Transferase</keyword>
<dbReference type="Pfam" id="PF10250">
    <property type="entry name" value="O-FucT"/>
    <property type="match status" value="2"/>
</dbReference>
<keyword evidence="12" id="KW-0119">Carbohydrate metabolism</keyword>
<evidence type="ECO:0000256" key="9">
    <source>
        <dbReference type="ARBA" id="ARBA00023136"/>
    </source>
</evidence>
<keyword evidence="8" id="KW-1133">Transmembrane helix</keyword>
<dbReference type="OrthoDB" id="2015856at2759"/>
<sequence length="497" mass="56182">MSAGVATTNSSCNTHRRRVADFADSEKGERGRTILAALMMTMVVSVFMSGKRREIGPLILRTFEERETAMAQSVMADLEALSGTVMPKRLLESYAICDMVAVAKIMNATLHFIEVLKDDIEIVESLPPSHRAIKPLLRAPISWSKASYYRGKMLRLLKQHKVIKFTHTDSRLANNGLAASVQRLRCRANYEGLRYTPEIEELGRKLVDRLRKHNNPHVALHLRYLPNFTPISVLLTSDEAGAQPGARVPVLALEYEKDMLAFTGCSHNLTATEAEELHVMRYNVKHWKEKEIDGKERRLEGGCPMSPREAALFLKAMGYPSSTIIYIVAGEIYGGNSMDAFRSEYPNVFSHSTLATEEELEPFKQYQNRLAAVDYIIALESDVFLYTYDGNMAKAVQGHRRFEGFRKTINPDRPNFVRLIDQLDEGAISWEEFSSDVKRLHTDRLGAPYLRLPGESPRLEENFYANPLPGCVCDRSKEHISSIQLDRRPSLSAASQR</sequence>
<keyword evidence="7" id="KW-0735">Signal-anchor</keyword>
<proteinExistence type="inferred from homology"/>
<evidence type="ECO:0000256" key="1">
    <source>
        <dbReference type="ARBA" id="ARBA00004606"/>
    </source>
</evidence>
<evidence type="ECO:0000256" key="7">
    <source>
        <dbReference type="ARBA" id="ARBA00022968"/>
    </source>
</evidence>
<keyword evidence="10" id="KW-0325">Glycoprotein</keyword>
<dbReference type="PANTHER" id="PTHR31741:SF4">
    <property type="entry name" value="O-FUCOSYLTRANSFERASE 28"/>
    <property type="match status" value="1"/>
</dbReference>
<organism evidence="14 15">
    <name type="scientific">Actinidia rufa</name>
    <dbReference type="NCBI Taxonomy" id="165716"/>
    <lineage>
        <taxon>Eukaryota</taxon>
        <taxon>Viridiplantae</taxon>
        <taxon>Streptophyta</taxon>
        <taxon>Embryophyta</taxon>
        <taxon>Tracheophyta</taxon>
        <taxon>Spermatophyta</taxon>
        <taxon>Magnoliopsida</taxon>
        <taxon>eudicotyledons</taxon>
        <taxon>Gunneridae</taxon>
        <taxon>Pentapetalae</taxon>
        <taxon>asterids</taxon>
        <taxon>Ericales</taxon>
        <taxon>Actinidiaceae</taxon>
        <taxon>Actinidia</taxon>
    </lineage>
</organism>
<dbReference type="CDD" id="cd11299">
    <property type="entry name" value="O-FucT_plant"/>
    <property type="match status" value="1"/>
</dbReference>
<dbReference type="GO" id="GO:0006004">
    <property type="term" value="P:fucose metabolic process"/>
    <property type="evidence" value="ECO:0007669"/>
    <property type="project" value="UniProtKB-KW"/>
</dbReference>
<reference evidence="15" key="1">
    <citation type="submission" date="2019-07" db="EMBL/GenBank/DDBJ databases">
        <title>De Novo Assembly of kiwifruit Actinidia rufa.</title>
        <authorList>
            <person name="Sugita-Konishi S."/>
            <person name="Sato K."/>
            <person name="Mori E."/>
            <person name="Abe Y."/>
            <person name="Kisaki G."/>
            <person name="Hamano K."/>
            <person name="Suezawa K."/>
            <person name="Otani M."/>
            <person name="Fukuda T."/>
            <person name="Manabe T."/>
            <person name="Gomi K."/>
            <person name="Tabuchi M."/>
            <person name="Akimitsu K."/>
            <person name="Kataoka I."/>
        </authorList>
    </citation>
    <scope>NUCLEOTIDE SEQUENCE [LARGE SCALE GENOMIC DNA]</scope>
    <source>
        <strain evidence="15">cv. Fuchu</strain>
    </source>
</reference>
<dbReference type="InterPro" id="IPR019378">
    <property type="entry name" value="GDP-Fuc_O-FucTrfase"/>
</dbReference>
<protein>
    <recommendedName>
        <fullName evidence="13">O-fucosyltransferase family protein</fullName>
    </recommendedName>
</protein>
<evidence type="ECO:0000256" key="2">
    <source>
        <dbReference type="ARBA" id="ARBA00004881"/>
    </source>
</evidence>
<keyword evidence="15" id="KW-1185">Reference proteome</keyword>
<evidence type="ECO:0000256" key="3">
    <source>
        <dbReference type="ARBA" id="ARBA00007737"/>
    </source>
</evidence>
<evidence type="ECO:0000256" key="6">
    <source>
        <dbReference type="ARBA" id="ARBA00022692"/>
    </source>
</evidence>
<dbReference type="AlphaFoldDB" id="A0A7J0DWR2"/>
<dbReference type="PANTHER" id="PTHR31741">
    <property type="entry name" value="OS02G0726500 PROTEIN-RELATED"/>
    <property type="match status" value="1"/>
</dbReference>
<keyword evidence="6" id="KW-0812">Transmembrane</keyword>
<evidence type="ECO:0000256" key="12">
    <source>
        <dbReference type="ARBA" id="ARBA00023277"/>
    </source>
</evidence>
<evidence type="ECO:0000313" key="15">
    <source>
        <dbReference type="Proteomes" id="UP000585474"/>
    </source>
</evidence>
<keyword evidence="4 14" id="KW-0328">Glycosyltransferase</keyword>
<evidence type="ECO:0000256" key="4">
    <source>
        <dbReference type="ARBA" id="ARBA00022676"/>
    </source>
</evidence>
<comment type="similarity">
    <text evidence="3">Belongs to the glycosyltransferase GT106 family.</text>
</comment>
<dbReference type="GO" id="GO:0016020">
    <property type="term" value="C:membrane"/>
    <property type="evidence" value="ECO:0007669"/>
    <property type="project" value="UniProtKB-SubCell"/>
</dbReference>
<accession>A0A7J0DWR2</accession>
<dbReference type="Proteomes" id="UP000585474">
    <property type="component" value="Unassembled WGS sequence"/>
</dbReference>
<evidence type="ECO:0000256" key="10">
    <source>
        <dbReference type="ARBA" id="ARBA00023180"/>
    </source>
</evidence>
<keyword evidence="11" id="KW-0294">Fucose metabolism</keyword>
<evidence type="ECO:0000313" key="14">
    <source>
        <dbReference type="EMBL" id="GFS44242.1"/>
    </source>
</evidence>
<gene>
    <name evidence="14" type="ORF">Acr_00g0089360</name>
</gene>
<comment type="pathway">
    <text evidence="2">Glycan metabolism.</text>
</comment>
<evidence type="ECO:0000256" key="11">
    <source>
        <dbReference type="ARBA" id="ARBA00023253"/>
    </source>
</evidence>
<keyword evidence="9" id="KW-0472">Membrane</keyword>
<comment type="caution">
    <text evidence="14">The sequence shown here is derived from an EMBL/GenBank/DDBJ whole genome shotgun (WGS) entry which is preliminary data.</text>
</comment>
<dbReference type="GO" id="GO:0005737">
    <property type="term" value="C:cytoplasm"/>
    <property type="evidence" value="ECO:0007669"/>
    <property type="project" value="TreeGrafter"/>
</dbReference>
<evidence type="ECO:0000256" key="5">
    <source>
        <dbReference type="ARBA" id="ARBA00022679"/>
    </source>
</evidence>
<evidence type="ECO:0000256" key="13">
    <source>
        <dbReference type="ARBA" id="ARBA00030350"/>
    </source>
</evidence>
<name>A0A7J0DWR2_9ERIC</name>
<dbReference type="GO" id="GO:0016757">
    <property type="term" value="F:glycosyltransferase activity"/>
    <property type="evidence" value="ECO:0007669"/>
    <property type="project" value="UniProtKB-KW"/>
</dbReference>
<comment type="subcellular location">
    <subcellularLocation>
        <location evidence="1">Membrane</location>
        <topology evidence="1">Single-pass type II membrane protein</topology>
    </subcellularLocation>
</comment>